<accession>A0A0E9U7H8</accession>
<proteinExistence type="predicted"/>
<evidence type="ECO:0000313" key="1">
    <source>
        <dbReference type="EMBL" id="JAH61781.1"/>
    </source>
</evidence>
<protein>
    <submittedName>
        <fullName evidence="1">Uncharacterized protein</fullName>
    </submittedName>
</protein>
<reference evidence="1" key="2">
    <citation type="journal article" date="2015" name="Fish Shellfish Immunol.">
        <title>Early steps in the European eel (Anguilla anguilla)-Vibrio vulnificus interaction in the gills: Role of the RtxA13 toxin.</title>
        <authorList>
            <person name="Callol A."/>
            <person name="Pajuelo D."/>
            <person name="Ebbesson L."/>
            <person name="Teles M."/>
            <person name="MacKenzie S."/>
            <person name="Amaro C."/>
        </authorList>
    </citation>
    <scope>NUCLEOTIDE SEQUENCE</scope>
</reference>
<dbReference type="EMBL" id="GBXM01046796">
    <property type="protein sequence ID" value="JAH61781.1"/>
    <property type="molecule type" value="Transcribed_RNA"/>
</dbReference>
<sequence length="28" mass="3676">MYGLMKLYQWIHLHKYREWHSALPYRVR</sequence>
<reference evidence="1" key="1">
    <citation type="submission" date="2014-11" db="EMBL/GenBank/DDBJ databases">
        <authorList>
            <person name="Amaro Gonzalez C."/>
        </authorList>
    </citation>
    <scope>NUCLEOTIDE SEQUENCE</scope>
</reference>
<organism evidence="1">
    <name type="scientific">Anguilla anguilla</name>
    <name type="common">European freshwater eel</name>
    <name type="synonym">Muraena anguilla</name>
    <dbReference type="NCBI Taxonomy" id="7936"/>
    <lineage>
        <taxon>Eukaryota</taxon>
        <taxon>Metazoa</taxon>
        <taxon>Chordata</taxon>
        <taxon>Craniata</taxon>
        <taxon>Vertebrata</taxon>
        <taxon>Euteleostomi</taxon>
        <taxon>Actinopterygii</taxon>
        <taxon>Neopterygii</taxon>
        <taxon>Teleostei</taxon>
        <taxon>Anguilliformes</taxon>
        <taxon>Anguillidae</taxon>
        <taxon>Anguilla</taxon>
    </lineage>
</organism>
<dbReference type="AlphaFoldDB" id="A0A0E9U7H8"/>
<name>A0A0E9U7H8_ANGAN</name>